<organism evidence="1 2">
    <name type="scientific">Tanacetum coccineum</name>
    <dbReference type="NCBI Taxonomy" id="301880"/>
    <lineage>
        <taxon>Eukaryota</taxon>
        <taxon>Viridiplantae</taxon>
        <taxon>Streptophyta</taxon>
        <taxon>Embryophyta</taxon>
        <taxon>Tracheophyta</taxon>
        <taxon>Spermatophyta</taxon>
        <taxon>Magnoliopsida</taxon>
        <taxon>eudicotyledons</taxon>
        <taxon>Gunneridae</taxon>
        <taxon>Pentapetalae</taxon>
        <taxon>asterids</taxon>
        <taxon>campanulids</taxon>
        <taxon>Asterales</taxon>
        <taxon>Asteraceae</taxon>
        <taxon>Asteroideae</taxon>
        <taxon>Anthemideae</taxon>
        <taxon>Anthemidinae</taxon>
        <taxon>Tanacetum</taxon>
    </lineage>
</organism>
<name>A0ABQ4XA60_9ASTR</name>
<gene>
    <name evidence="1" type="ORF">Tco_0656682</name>
</gene>
<comment type="caution">
    <text evidence="1">The sequence shown here is derived from an EMBL/GenBank/DDBJ whole genome shotgun (WGS) entry which is preliminary data.</text>
</comment>
<keyword evidence="2" id="KW-1185">Reference proteome</keyword>
<evidence type="ECO:0000313" key="2">
    <source>
        <dbReference type="Proteomes" id="UP001151760"/>
    </source>
</evidence>
<evidence type="ECO:0000313" key="1">
    <source>
        <dbReference type="EMBL" id="GJS61898.1"/>
    </source>
</evidence>
<sequence>MENLNLFYQDIGPPLSAGGHLTQEEATKEALAIRISQKYALLEKERPVIETMAYNDKYKTIIDEIWKDKVELDGKNVKEDEEAVKRLKGEALKEKDDPGAFIFPIRLEGKVNENALAVGVTTIIAKFLILDIPIDYDAPIMVGWGFLYMMGSILNTPERLFSTFDEVCHQTFKAARFDVLRTAKSDSDDEQEYVIKRNKFGAPIYGPKPAPYLNCTN</sequence>
<accession>A0ABQ4XA60</accession>
<proteinExistence type="predicted"/>
<reference evidence="1" key="2">
    <citation type="submission" date="2022-01" db="EMBL/GenBank/DDBJ databases">
        <authorList>
            <person name="Yamashiro T."/>
            <person name="Shiraishi A."/>
            <person name="Satake H."/>
            <person name="Nakayama K."/>
        </authorList>
    </citation>
    <scope>NUCLEOTIDE SEQUENCE</scope>
</reference>
<dbReference type="EMBL" id="BQNB010009323">
    <property type="protein sequence ID" value="GJS61898.1"/>
    <property type="molecule type" value="Genomic_DNA"/>
</dbReference>
<dbReference type="Proteomes" id="UP001151760">
    <property type="component" value="Unassembled WGS sequence"/>
</dbReference>
<reference evidence="1" key="1">
    <citation type="journal article" date="2022" name="Int. J. Mol. Sci.">
        <title>Draft Genome of Tanacetum Coccineum: Genomic Comparison of Closely Related Tanacetum-Family Plants.</title>
        <authorList>
            <person name="Yamashiro T."/>
            <person name="Shiraishi A."/>
            <person name="Nakayama K."/>
            <person name="Satake H."/>
        </authorList>
    </citation>
    <scope>NUCLEOTIDE SEQUENCE</scope>
</reference>
<protein>
    <submittedName>
        <fullName evidence="1">Uncharacterized protein</fullName>
    </submittedName>
</protein>